<dbReference type="InterPro" id="IPR038354">
    <property type="entry name" value="VKOR_sf"/>
</dbReference>
<organism evidence="12 13">
    <name type="scientific">Candidatus Kerfeldbacteria bacterium CG15_BIG_FIL_POST_REV_8_21_14_020_45_12</name>
    <dbReference type="NCBI Taxonomy" id="2014247"/>
    <lineage>
        <taxon>Bacteria</taxon>
        <taxon>Candidatus Kerfeldiibacteriota</taxon>
    </lineage>
</organism>
<evidence type="ECO:0000313" key="12">
    <source>
        <dbReference type="EMBL" id="PIW37284.1"/>
    </source>
</evidence>
<name>A0A2M7H4Y0_9BACT</name>
<sequence>MTTAIFILAGIGVINTLYLSYHAITKTPVACIGFPPEWCLKVQQSPQSKTLGIPNSYLGLLMYIAVLVLTWLYVSEVLAFWPAAVVISAGFLFSMYFTGVQAFILKAYCTWCVISAIDFILLFASAIIVLTA</sequence>
<dbReference type="InterPro" id="IPR012932">
    <property type="entry name" value="VKOR"/>
</dbReference>
<evidence type="ECO:0000256" key="9">
    <source>
        <dbReference type="ARBA" id="ARBA00023284"/>
    </source>
</evidence>
<dbReference type="CDD" id="cd12916">
    <property type="entry name" value="VKOR_1"/>
    <property type="match status" value="1"/>
</dbReference>
<dbReference type="GO" id="GO:0016491">
    <property type="term" value="F:oxidoreductase activity"/>
    <property type="evidence" value="ECO:0007669"/>
    <property type="project" value="UniProtKB-KW"/>
</dbReference>
<keyword evidence="4" id="KW-0874">Quinone</keyword>
<dbReference type="PANTHER" id="PTHR34573:SF1">
    <property type="entry name" value="VITAMIN K EPOXIDE REDUCTASE DOMAIN-CONTAINING PROTEIN"/>
    <property type="match status" value="1"/>
</dbReference>
<dbReference type="Pfam" id="PF07884">
    <property type="entry name" value="VKOR"/>
    <property type="match status" value="1"/>
</dbReference>
<feature type="transmembrane region" description="Helical" evidence="10">
    <location>
        <begin position="109"/>
        <end position="130"/>
    </location>
</feature>
<feature type="transmembrane region" description="Helical" evidence="10">
    <location>
        <begin position="57"/>
        <end position="74"/>
    </location>
</feature>
<evidence type="ECO:0000256" key="5">
    <source>
        <dbReference type="ARBA" id="ARBA00022989"/>
    </source>
</evidence>
<feature type="domain" description="Vitamin K epoxide reductase" evidence="11">
    <location>
        <begin position="1"/>
        <end position="130"/>
    </location>
</feature>
<dbReference type="AlphaFoldDB" id="A0A2M7H4Y0"/>
<evidence type="ECO:0000256" key="10">
    <source>
        <dbReference type="SAM" id="Phobius"/>
    </source>
</evidence>
<evidence type="ECO:0000256" key="2">
    <source>
        <dbReference type="ARBA" id="ARBA00006214"/>
    </source>
</evidence>
<dbReference type="Proteomes" id="UP000230292">
    <property type="component" value="Unassembled WGS sequence"/>
</dbReference>
<evidence type="ECO:0000259" key="11">
    <source>
        <dbReference type="SMART" id="SM00756"/>
    </source>
</evidence>
<keyword evidence="3 10" id="KW-0812">Transmembrane</keyword>
<comment type="subcellular location">
    <subcellularLocation>
        <location evidence="1">Membrane</location>
        <topology evidence="1">Multi-pass membrane protein</topology>
    </subcellularLocation>
</comment>
<dbReference type="InterPro" id="IPR044698">
    <property type="entry name" value="VKOR/LTO1"/>
</dbReference>
<evidence type="ECO:0000256" key="8">
    <source>
        <dbReference type="ARBA" id="ARBA00023157"/>
    </source>
</evidence>
<keyword evidence="5 10" id="KW-1133">Transmembrane helix</keyword>
<comment type="similarity">
    <text evidence="2">Belongs to the VKOR family.</text>
</comment>
<dbReference type="PANTHER" id="PTHR34573">
    <property type="entry name" value="VKC DOMAIN-CONTAINING PROTEIN"/>
    <property type="match status" value="1"/>
</dbReference>
<proteinExistence type="inferred from homology"/>
<dbReference type="GO" id="GO:0048038">
    <property type="term" value="F:quinone binding"/>
    <property type="evidence" value="ECO:0007669"/>
    <property type="project" value="UniProtKB-KW"/>
</dbReference>
<gene>
    <name evidence="12" type="ORF">COW24_01115</name>
</gene>
<evidence type="ECO:0000256" key="6">
    <source>
        <dbReference type="ARBA" id="ARBA00023002"/>
    </source>
</evidence>
<dbReference type="Gene3D" id="1.20.1440.130">
    <property type="entry name" value="VKOR domain"/>
    <property type="match status" value="1"/>
</dbReference>
<keyword evidence="8" id="KW-1015">Disulfide bond</keyword>
<evidence type="ECO:0000256" key="1">
    <source>
        <dbReference type="ARBA" id="ARBA00004141"/>
    </source>
</evidence>
<keyword evidence="9" id="KW-0676">Redox-active center</keyword>
<evidence type="ECO:0000256" key="4">
    <source>
        <dbReference type="ARBA" id="ARBA00022719"/>
    </source>
</evidence>
<evidence type="ECO:0000256" key="3">
    <source>
        <dbReference type="ARBA" id="ARBA00022692"/>
    </source>
</evidence>
<feature type="transmembrane region" description="Helical" evidence="10">
    <location>
        <begin position="80"/>
        <end position="97"/>
    </location>
</feature>
<evidence type="ECO:0000313" key="13">
    <source>
        <dbReference type="Proteomes" id="UP000230292"/>
    </source>
</evidence>
<keyword evidence="7 10" id="KW-0472">Membrane</keyword>
<dbReference type="GO" id="GO:0016020">
    <property type="term" value="C:membrane"/>
    <property type="evidence" value="ECO:0007669"/>
    <property type="project" value="UniProtKB-SubCell"/>
</dbReference>
<keyword evidence="6" id="KW-0560">Oxidoreductase</keyword>
<protein>
    <recommendedName>
        <fullName evidence="11">Vitamin K epoxide reductase domain-containing protein</fullName>
    </recommendedName>
</protein>
<dbReference type="EMBL" id="PFGC01000013">
    <property type="protein sequence ID" value="PIW37284.1"/>
    <property type="molecule type" value="Genomic_DNA"/>
</dbReference>
<reference evidence="12 13" key="1">
    <citation type="submission" date="2017-09" db="EMBL/GenBank/DDBJ databases">
        <title>Depth-based differentiation of microbial function through sediment-hosted aquifers and enrichment of novel symbionts in the deep terrestrial subsurface.</title>
        <authorList>
            <person name="Probst A.J."/>
            <person name="Ladd B."/>
            <person name="Jarett J.K."/>
            <person name="Geller-Mcgrath D.E."/>
            <person name="Sieber C.M."/>
            <person name="Emerson J.B."/>
            <person name="Anantharaman K."/>
            <person name="Thomas B.C."/>
            <person name="Malmstrom R."/>
            <person name="Stieglmeier M."/>
            <person name="Klingl A."/>
            <person name="Woyke T."/>
            <person name="Ryan C.M."/>
            <person name="Banfield J.F."/>
        </authorList>
    </citation>
    <scope>NUCLEOTIDE SEQUENCE [LARGE SCALE GENOMIC DNA]</scope>
    <source>
        <strain evidence="12">CG15_BIG_FIL_POST_REV_8_21_14_020_45_12</strain>
    </source>
</reference>
<comment type="caution">
    <text evidence="12">The sequence shown here is derived from an EMBL/GenBank/DDBJ whole genome shotgun (WGS) entry which is preliminary data.</text>
</comment>
<accession>A0A2M7H4Y0</accession>
<dbReference type="SMART" id="SM00756">
    <property type="entry name" value="VKc"/>
    <property type="match status" value="1"/>
</dbReference>
<evidence type="ECO:0000256" key="7">
    <source>
        <dbReference type="ARBA" id="ARBA00023136"/>
    </source>
</evidence>